<protein>
    <submittedName>
        <fullName evidence="5">Uncharacterized protein</fullName>
    </submittedName>
</protein>
<dbReference type="GO" id="GO:0005829">
    <property type="term" value="C:cytosol"/>
    <property type="evidence" value="ECO:0007669"/>
    <property type="project" value="TreeGrafter"/>
</dbReference>
<proteinExistence type="inferred from homology"/>
<dbReference type="PANTHER" id="PTHR10867">
    <property type="entry name" value="NNMT/PNMT/TEMT FAMILY MEMBER"/>
    <property type="match status" value="1"/>
</dbReference>
<dbReference type="EMBL" id="JAZGQO010000021">
    <property type="protein sequence ID" value="KAK6165386.1"/>
    <property type="molecule type" value="Genomic_DNA"/>
</dbReference>
<evidence type="ECO:0000256" key="1">
    <source>
        <dbReference type="ARBA" id="ARBA00007996"/>
    </source>
</evidence>
<evidence type="ECO:0000256" key="2">
    <source>
        <dbReference type="ARBA" id="ARBA00022603"/>
    </source>
</evidence>
<reference evidence="5 6" key="1">
    <citation type="submission" date="2024-01" db="EMBL/GenBank/DDBJ databases">
        <title>The genome of the rayed Mediterranean limpet Patella caerulea (Linnaeus, 1758).</title>
        <authorList>
            <person name="Anh-Thu Weber A."/>
            <person name="Halstead-Nussloch G."/>
        </authorList>
    </citation>
    <scope>NUCLEOTIDE SEQUENCE [LARGE SCALE GENOMIC DNA]</scope>
    <source>
        <strain evidence="5">AATW-2023a</strain>
        <tissue evidence="5">Whole specimen</tissue>
    </source>
</reference>
<sequence length="260" mass="29252">MGESRLLRDEDYNTHFDPDIFIKTYYTVLDDTIEGGLMPFILKGLHDVFKTGNVKGTRLLDIGTGPVPHSVIPAVPFVQDIYLTDFSTVNRKYLHDALYGSGKQDFCSIFEFLEKLSDKSQPWINLSDELKAKVCGIFPCDLLQEDIFGGSYFPLFDVITTSLCIDAAAPDVETYGKIAKKISKYLNIGGHLVIVNVLGGTYYFVGEHKFFSLDISENEVKSCWKVAGFSIQSWNLMTRPDKSENSDFFGAFVMHCIKES</sequence>
<keyword evidence="2" id="KW-0489">Methyltransferase</keyword>
<evidence type="ECO:0000313" key="5">
    <source>
        <dbReference type="EMBL" id="KAK6165386.1"/>
    </source>
</evidence>
<dbReference type="AlphaFoldDB" id="A0AAN8GAP6"/>
<gene>
    <name evidence="5" type="ORF">SNE40_022322</name>
</gene>
<dbReference type="Pfam" id="PF01234">
    <property type="entry name" value="NNMT_PNMT_TEMT"/>
    <property type="match status" value="1"/>
</dbReference>
<dbReference type="InterPro" id="IPR029063">
    <property type="entry name" value="SAM-dependent_MTases_sf"/>
</dbReference>
<keyword evidence="6" id="KW-1185">Reference proteome</keyword>
<keyword evidence="3" id="KW-0808">Transferase</keyword>
<accession>A0AAN8GAP6</accession>
<dbReference type="GO" id="GO:0008170">
    <property type="term" value="F:N-methyltransferase activity"/>
    <property type="evidence" value="ECO:0007669"/>
    <property type="project" value="TreeGrafter"/>
</dbReference>
<dbReference type="PANTHER" id="PTHR10867:SF17">
    <property type="entry name" value="NICOTINAMIDE N-METHYLTRANSFERASE"/>
    <property type="match status" value="1"/>
</dbReference>
<comment type="similarity">
    <text evidence="1">Belongs to the class I-like SAM-binding methyltransferase superfamily. NNMT/PNMT/TEMT family.</text>
</comment>
<dbReference type="Proteomes" id="UP001347796">
    <property type="component" value="Unassembled WGS sequence"/>
</dbReference>
<keyword evidence="4" id="KW-0949">S-adenosyl-L-methionine</keyword>
<dbReference type="GO" id="GO:0032259">
    <property type="term" value="P:methylation"/>
    <property type="evidence" value="ECO:0007669"/>
    <property type="project" value="UniProtKB-KW"/>
</dbReference>
<comment type="caution">
    <text evidence="5">The sequence shown here is derived from an EMBL/GenBank/DDBJ whole genome shotgun (WGS) entry which is preliminary data.</text>
</comment>
<evidence type="ECO:0000256" key="4">
    <source>
        <dbReference type="ARBA" id="ARBA00022691"/>
    </source>
</evidence>
<organism evidence="5 6">
    <name type="scientific">Patella caerulea</name>
    <name type="common">Rayed Mediterranean limpet</name>
    <dbReference type="NCBI Taxonomy" id="87958"/>
    <lineage>
        <taxon>Eukaryota</taxon>
        <taxon>Metazoa</taxon>
        <taxon>Spiralia</taxon>
        <taxon>Lophotrochozoa</taxon>
        <taxon>Mollusca</taxon>
        <taxon>Gastropoda</taxon>
        <taxon>Patellogastropoda</taxon>
        <taxon>Patelloidea</taxon>
        <taxon>Patellidae</taxon>
        <taxon>Patella</taxon>
    </lineage>
</organism>
<dbReference type="Gene3D" id="3.40.50.150">
    <property type="entry name" value="Vaccinia Virus protein VP39"/>
    <property type="match status" value="1"/>
</dbReference>
<dbReference type="SUPFAM" id="SSF53335">
    <property type="entry name" value="S-adenosyl-L-methionine-dependent methyltransferases"/>
    <property type="match status" value="1"/>
</dbReference>
<dbReference type="PROSITE" id="PS51681">
    <property type="entry name" value="SAM_MT_NNMT_PNMT_TEMT"/>
    <property type="match status" value="1"/>
</dbReference>
<dbReference type="InterPro" id="IPR000940">
    <property type="entry name" value="NNMT_TEMT_trans"/>
</dbReference>
<evidence type="ECO:0000313" key="6">
    <source>
        <dbReference type="Proteomes" id="UP001347796"/>
    </source>
</evidence>
<name>A0AAN8GAP6_PATCE</name>
<evidence type="ECO:0000256" key="3">
    <source>
        <dbReference type="ARBA" id="ARBA00022679"/>
    </source>
</evidence>